<dbReference type="PROSITE" id="PS50097">
    <property type="entry name" value="BTB"/>
    <property type="match status" value="1"/>
</dbReference>
<sequence length="1602" mass="181817">MVQPHSLIQFLDQERKLKSITHMRGFIEEHEKNIHMYENADDPELETKIRKTDEDCIVGGSMSTKKDAFLLAYTLGKLVEDLEILASVEFSDDKQKPRMEPHCIYNLQFSMYAFEHLPFVQQRDKLKVIPEAVFEKLLPPNYSTAEFGSHVAKALEMKPTSDSFLRLAALYWRIKGDAPKAVECFRRALHFTTKEMQARTQFDFGNLMHRAGYPSDAIVLYQLALLKINDAVIHVALADAYALVQNRSEAIRQYDIAFSLDSSMKSAQIKAGSLKCDQKLISAMEEQHRNLLDTIREKNLYNDKLEAIKKMEENVKRNVVDLEEKVQSALIYDYFTYGSLPYSSCRSVPIANRLVMQCSVSDWRNYRAAREEKHRKLIANVKRNAAKNTPKYSARSVVENLNDSRELTVFLEKLELMKEMNMDEPIGKPIYPRKILPSTNELIEHYLDSSWPNKTLCENSYWRSPLISAEHLPQLFLSPDNKGFRSFDLLGKYLGLNDGEEHPFPWHPPFCGIYISEEPLQAVLKLPGIRAAAARGPSVQFAEDKLRTVFLKLMDDKITEADIAQRIGTLMKYKIGPQWLIYNLAALYWRIVGVPGEAVTCLLAALQIQPERYADVALVQLAQVVIRYGTRYDNYLSDATVLLNNAMRIDPNEPIIHFLMGIVKILEKKHITALAHIGAAVILDPLFQPAVAVLRALKCFSKSKQNKQGLVIERIHLRCCSKEELNVYCFGILSDRCFTISEKGEFMGTTCPVHSKKKEVIPLDYGAEESLRKIQKMATPSTESFFQSEILFTESASPKETEMINSWEADVLVDKIIIPEKLPLPSKDQITTGFRYVSLPPKRTPNSNFCANIKMSLAILREQSTSTWLSVTAKGVNLEEFIDFRTPVNLNEDFEPVCPELLSPSPLLTLDHLPAYHLRHQFIHYKPEKGLTDANKGRVHWSLSTASALYWRVKGDAVNALKCLRQSLNSAPPDMRDVALVSMANIYQQAGLLHSALIAGGFALKISPKLVAIHFTLANIYASLEKYQHALMFYYSTLSMQSNFEPAKERIRTIYCFAESVQQGDGIEDMLPVEDISNLQCLDFEASTSGDYGEQSLKALSCATVRNGECYNQQVFAENSEVSQFQLPLCISKVKERYDGVSITIPVGGTLSRAPRSKIAKPKCDGNGFKSTLRERNASMYLNEWLADVHFIVGIGENRERIPAHSYVLAIASAPFNAMFNGGFEKNDEIELPDVEPVAFKILLKYLYCDIIELDSSNALSTLYAAKKYMITHLVHAAVDFLNFNLNAENVCLLLAQRQLFEEEQELIDRCWKLVEVDAERVLMSDAFCDIDFILFDEILSRDALLTREKLIYEAALKWAKAECGRRDLPVSQSNLRNMLSKALYHIRFPAMTIYEFANGPAKMDLLTCQEINDIFLHFAAEEKPQLPFLVNKRSGVQLYSCLRFQTALEGTNQWRYRGRCDSIQFLVDHRIYVAGYGLYGSSEKNSQYKVKMELKRGDEMMESKKAVLSSTGCSEPILLHFDHPIQIEAEVKYTASIIMEGRDLSFFGQEGMTEVAVTIKKEQTGDDEENDTVNFYFTPSADSRNGTGVQGGQIPIIAFYT</sequence>
<dbReference type="InterPro" id="IPR012983">
    <property type="entry name" value="PHR"/>
</dbReference>
<organism evidence="4 5">
    <name type="scientific">Acanthocheilonema viteae</name>
    <name type="common">Filarial nematode worm</name>
    <name type="synonym">Dipetalonema viteae</name>
    <dbReference type="NCBI Taxonomy" id="6277"/>
    <lineage>
        <taxon>Eukaryota</taxon>
        <taxon>Metazoa</taxon>
        <taxon>Ecdysozoa</taxon>
        <taxon>Nematoda</taxon>
        <taxon>Chromadorea</taxon>
        <taxon>Rhabditida</taxon>
        <taxon>Spirurina</taxon>
        <taxon>Spiruromorpha</taxon>
        <taxon>Filarioidea</taxon>
        <taxon>Onchocercidae</taxon>
        <taxon>Acanthocheilonema</taxon>
    </lineage>
</organism>
<dbReference type="SMART" id="SM00875">
    <property type="entry name" value="BACK"/>
    <property type="match status" value="1"/>
</dbReference>
<dbReference type="SMART" id="SM00028">
    <property type="entry name" value="TPR"/>
    <property type="match status" value="6"/>
</dbReference>
<proteinExistence type="predicted"/>
<comment type="subcellular location">
    <subcellularLocation>
        <location evidence="1">Cytoplasm</location>
    </subcellularLocation>
</comment>
<keyword evidence="2" id="KW-0963">Cytoplasm</keyword>
<evidence type="ECO:0000313" key="4">
    <source>
        <dbReference type="EMBL" id="VBB30152.1"/>
    </source>
</evidence>
<dbReference type="InterPro" id="IPR019734">
    <property type="entry name" value="TPR_rpt"/>
</dbReference>
<accession>A0A498SEP5</accession>
<dbReference type="OrthoDB" id="2115703at2759"/>
<dbReference type="PANTHER" id="PTHR16091">
    <property type="entry name" value="TTC17 PROTEIN"/>
    <property type="match status" value="1"/>
</dbReference>
<dbReference type="Gene3D" id="2.60.120.820">
    <property type="entry name" value="PHR domain"/>
    <property type="match status" value="1"/>
</dbReference>
<dbReference type="Pfam" id="PF08005">
    <property type="entry name" value="PHR"/>
    <property type="match status" value="1"/>
</dbReference>
<gene>
    <name evidence="4" type="ORF">NAV_LOCUS4943</name>
</gene>
<dbReference type="Proteomes" id="UP000276991">
    <property type="component" value="Unassembled WGS sequence"/>
</dbReference>
<dbReference type="EMBL" id="UPTC01000796">
    <property type="protein sequence ID" value="VBB30152.1"/>
    <property type="molecule type" value="Genomic_DNA"/>
</dbReference>
<dbReference type="Pfam" id="PF07707">
    <property type="entry name" value="BACK"/>
    <property type="match status" value="1"/>
</dbReference>
<dbReference type="GO" id="GO:0005737">
    <property type="term" value="C:cytoplasm"/>
    <property type="evidence" value="ECO:0007669"/>
    <property type="project" value="UniProtKB-SubCell"/>
</dbReference>
<dbReference type="Pfam" id="PF00651">
    <property type="entry name" value="BTB"/>
    <property type="match status" value="1"/>
</dbReference>
<reference evidence="4 5" key="1">
    <citation type="submission" date="2018-08" db="EMBL/GenBank/DDBJ databases">
        <authorList>
            <person name="Laetsch R D."/>
            <person name="Stevens L."/>
            <person name="Kumar S."/>
            <person name="Blaxter L. M."/>
        </authorList>
    </citation>
    <scope>NUCLEOTIDE SEQUENCE [LARGE SCALE GENOMIC DNA]</scope>
</reference>
<dbReference type="InterPro" id="IPR000210">
    <property type="entry name" value="BTB/POZ_dom"/>
</dbReference>
<dbReference type="InterPro" id="IPR011333">
    <property type="entry name" value="SKP1/BTB/POZ_sf"/>
</dbReference>
<dbReference type="SUPFAM" id="SSF54695">
    <property type="entry name" value="POZ domain"/>
    <property type="match status" value="1"/>
</dbReference>
<dbReference type="SMART" id="SM00225">
    <property type="entry name" value="BTB"/>
    <property type="match status" value="1"/>
</dbReference>
<dbReference type="InterPro" id="IPR011990">
    <property type="entry name" value="TPR-like_helical_dom_sf"/>
</dbReference>
<evidence type="ECO:0000313" key="5">
    <source>
        <dbReference type="Proteomes" id="UP000276991"/>
    </source>
</evidence>
<dbReference type="STRING" id="6277.A0A498SEP5"/>
<dbReference type="GO" id="GO:0015629">
    <property type="term" value="C:actin cytoskeleton"/>
    <property type="evidence" value="ECO:0007669"/>
    <property type="project" value="TreeGrafter"/>
</dbReference>
<dbReference type="InterPro" id="IPR038648">
    <property type="entry name" value="PHR_sf"/>
</dbReference>
<protein>
    <recommendedName>
        <fullName evidence="3">BTB domain-containing protein</fullName>
    </recommendedName>
</protein>
<dbReference type="PANTHER" id="PTHR16091:SF1">
    <property type="entry name" value="TETRATRICOPEPTIDE REPEAT PROTEIN 17"/>
    <property type="match status" value="1"/>
</dbReference>
<evidence type="ECO:0000256" key="1">
    <source>
        <dbReference type="ARBA" id="ARBA00004496"/>
    </source>
</evidence>
<dbReference type="GO" id="GO:0030041">
    <property type="term" value="P:actin filament polymerization"/>
    <property type="evidence" value="ECO:0007669"/>
    <property type="project" value="TreeGrafter"/>
</dbReference>
<name>A0A498SEP5_ACAVI</name>
<dbReference type="InterPro" id="IPR052630">
    <property type="entry name" value="TTC17"/>
</dbReference>
<dbReference type="Gene3D" id="3.30.710.10">
    <property type="entry name" value="Potassium Channel Kv1.1, Chain A"/>
    <property type="match status" value="1"/>
</dbReference>
<keyword evidence="5" id="KW-1185">Reference proteome</keyword>
<dbReference type="InterPro" id="IPR011705">
    <property type="entry name" value="BACK"/>
</dbReference>
<evidence type="ECO:0000256" key="2">
    <source>
        <dbReference type="ARBA" id="ARBA00022490"/>
    </source>
</evidence>
<dbReference type="Gene3D" id="1.25.40.420">
    <property type="match status" value="1"/>
</dbReference>
<evidence type="ECO:0000259" key="3">
    <source>
        <dbReference type="PROSITE" id="PS50097"/>
    </source>
</evidence>
<dbReference type="Gene3D" id="1.25.40.10">
    <property type="entry name" value="Tetratricopeptide repeat domain"/>
    <property type="match status" value="3"/>
</dbReference>
<dbReference type="SUPFAM" id="SSF48452">
    <property type="entry name" value="TPR-like"/>
    <property type="match status" value="1"/>
</dbReference>
<feature type="domain" description="BTB" evidence="3">
    <location>
        <begin position="1187"/>
        <end position="1256"/>
    </location>
</feature>